<proteinExistence type="predicted"/>
<accession>A0A9N9BZT7</accession>
<dbReference type="AlphaFoldDB" id="A0A9N9BZT7"/>
<dbReference type="Proteomes" id="UP000789739">
    <property type="component" value="Unassembled WGS sequence"/>
</dbReference>
<keyword evidence="3" id="KW-1185">Reference proteome</keyword>
<keyword evidence="1" id="KW-0472">Membrane</keyword>
<keyword evidence="1" id="KW-1133">Transmembrane helix</keyword>
<sequence>MSSYQKTSRSSFSAQRDESILVGVADTGRVGLSEKNHDKRVVVLLFIIPIWTFLFTALPVLISFQGVLADLYRFVEPIVGLPLYYFLFLSANVFADDINHKRKFAFGLSEKSFLGLWFMIAGSIYAQGMSKVSIKLQRAAMHSTAIMAKHEIENAEDNNPQMVLQYPVVKEVENYYRETLEHLIGHYMYAGGAILIALCNIIAFRNQRHNSPHSALLITGWILGSLAYGILIAGVAIEFPKGTIVGLAYTLVIGVSLGIFLIREKGISFHSRRLVLQYYFMSSVVALIIIVIWICIHGFTDRKSAGYLTH</sequence>
<evidence type="ECO:0000313" key="3">
    <source>
        <dbReference type="Proteomes" id="UP000789739"/>
    </source>
</evidence>
<evidence type="ECO:0000256" key="1">
    <source>
        <dbReference type="SAM" id="Phobius"/>
    </source>
</evidence>
<feature type="transmembrane region" description="Helical" evidence="1">
    <location>
        <begin position="41"/>
        <end position="62"/>
    </location>
</feature>
<name>A0A9N9BZT7_9GLOM</name>
<dbReference type="OrthoDB" id="2377933at2759"/>
<keyword evidence="1" id="KW-0812">Transmembrane</keyword>
<organism evidence="2 3">
    <name type="scientific">Paraglomus brasilianum</name>
    <dbReference type="NCBI Taxonomy" id="144538"/>
    <lineage>
        <taxon>Eukaryota</taxon>
        <taxon>Fungi</taxon>
        <taxon>Fungi incertae sedis</taxon>
        <taxon>Mucoromycota</taxon>
        <taxon>Glomeromycotina</taxon>
        <taxon>Glomeromycetes</taxon>
        <taxon>Paraglomerales</taxon>
        <taxon>Paraglomeraceae</taxon>
        <taxon>Paraglomus</taxon>
    </lineage>
</organism>
<dbReference type="EMBL" id="CAJVPI010000911">
    <property type="protein sequence ID" value="CAG8581774.1"/>
    <property type="molecule type" value="Genomic_DNA"/>
</dbReference>
<comment type="caution">
    <text evidence="2">The sequence shown here is derived from an EMBL/GenBank/DDBJ whole genome shotgun (WGS) entry which is preliminary data.</text>
</comment>
<gene>
    <name evidence="2" type="ORF">PBRASI_LOCUS6657</name>
</gene>
<feature type="transmembrane region" description="Helical" evidence="1">
    <location>
        <begin position="215"/>
        <end position="237"/>
    </location>
</feature>
<feature type="transmembrane region" description="Helical" evidence="1">
    <location>
        <begin position="274"/>
        <end position="299"/>
    </location>
</feature>
<reference evidence="2" key="1">
    <citation type="submission" date="2021-06" db="EMBL/GenBank/DDBJ databases">
        <authorList>
            <person name="Kallberg Y."/>
            <person name="Tangrot J."/>
            <person name="Rosling A."/>
        </authorList>
    </citation>
    <scope>NUCLEOTIDE SEQUENCE</scope>
    <source>
        <strain evidence="2">BR232B</strain>
    </source>
</reference>
<protein>
    <submittedName>
        <fullName evidence="2">829_t:CDS:1</fullName>
    </submittedName>
</protein>
<feature type="transmembrane region" description="Helical" evidence="1">
    <location>
        <begin position="243"/>
        <end position="262"/>
    </location>
</feature>
<evidence type="ECO:0000313" key="2">
    <source>
        <dbReference type="EMBL" id="CAG8581774.1"/>
    </source>
</evidence>
<feature type="transmembrane region" description="Helical" evidence="1">
    <location>
        <begin position="106"/>
        <end position="126"/>
    </location>
</feature>
<feature type="transmembrane region" description="Helical" evidence="1">
    <location>
        <begin position="74"/>
        <end position="94"/>
    </location>
</feature>
<feature type="transmembrane region" description="Helical" evidence="1">
    <location>
        <begin position="184"/>
        <end position="203"/>
    </location>
</feature>